<accession>A0A1L5F809</accession>
<evidence type="ECO:0000313" key="3">
    <source>
        <dbReference type="Proteomes" id="UP000184604"/>
    </source>
</evidence>
<proteinExistence type="predicted"/>
<dbReference type="AlphaFoldDB" id="A0A1L5F809"/>
<dbReference type="RefSeq" id="WP_073538750.1">
    <property type="nucleotide sequence ID" value="NZ_CP018335.1"/>
</dbReference>
<evidence type="ECO:0000256" key="1">
    <source>
        <dbReference type="SAM" id="MobiDB-lite"/>
    </source>
</evidence>
<evidence type="ECO:0000313" key="2">
    <source>
        <dbReference type="EMBL" id="APM39112.1"/>
    </source>
</evidence>
<sequence>MEEKKQRELEELSDEVDIILSYKDTISTEEINNFVNKFSLLSEYEIREKIKELTGDSVYIQESDGKAIEEKQYEDIKKIEVMESTEEDLKPHNNISQDSETKSMSENEPFYNTPEEVFDINNIPEVSFVRAEVKYGQLSLEWGWPRGINKVMLCYRMDKFSLSSKDSSAHHILIERKAGSSEGDYTMDRVVEGNYYFSIYTLVEYGKKMIFSQGQRRLVVNKIPEEIFYEIKIKRNILGKLKTAELVLSTDKKEINVPPLVLIGRAGNMPLQKSQGENLVTTDYETLTRDESLSFTIPIDSIGRNMYVKLFFIEDVNSKMYRIISPAKDKLYFK</sequence>
<name>A0A1L5F809_CLOKL</name>
<dbReference type="OrthoDB" id="1933111at2"/>
<protein>
    <recommendedName>
        <fullName evidence="4">GOLD domain-containing protein</fullName>
    </recommendedName>
</protein>
<organism evidence="2 3">
    <name type="scientific">Clostridium kluyveri</name>
    <dbReference type="NCBI Taxonomy" id="1534"/>
    <lineage>
        <taxon>Bacteria</taxon>
        <taxon>Bacillati</taxon>
        <taxon>Bacillota</taxon>
        <taxon>Clostridia</taxon>
        <taxon>Eubacteriales</taxon>
        <taxon>Clostridiaceae</taxon>
        <taxon>Clostridium</taxon>
    </lineage>
</organism>
<dbReference type="Proteomes" id="UP000184604">
    <property type="component" value="Chromosome"/>
</dbReference>
<dbReference type="EMBL" id="CP018335">
    <property type="protein sequence ID" value="APM39112.1"/>
    <property type="molecule type" value="Genomic_DNA"/>
</dbReference>
<reference evidence="2 3" key="1">
    <citation type="submission" date="2016-12" db="EMBL/GenBank/DDBJ databases">
        <title>Complete genome sequence of Clostridium kluyveri JZZ isolated from the pit mud of a Chinese flavor liquor-making factory.</title>
        <authorList>
            <person name="Wang Y."/>
        </authorList>
    </citation>
    <scope>NUCLEOTIDE SEQUENCE [LARGE SCALE GENOMIC DNA]</scope>
    <source>
        <strain evidence="2 3">JZZ</strain>
    </source>
</reference>
<gene>
    <name evidence="2" type="ORF">BS101_10330</name>
</gene>
<evidence type="ECO:0008006" key="4">
    <source>
        <dbReference type="Google" id="ProtNLM"/>
    </source>
</evidence>
<feature type="region of interest" description="Disordered" evidence="1">
    <location>
        <begin position="85"/>
        <end position="107"/>
    </location>
</feature>